<accession>M5GE76</accession>
<gene>
    <name evidence="8" type="ORF">DACRYDRAFT_74269</name>
</gene>
<dbReference type="InterPro" id="IPR004813">
    <property type="entry name" value="OPT"/>
</dbReference>
<dbReference type="GO" id="GO:0000329">
    <property type="term" value="C:fungal-type vacuole membrane"/>
    <property type="evidence" value="ECO:0007669"/>
    <property type="project" value="TreeGrafter"/>
</dbReference>
<reference evidence="8 9" key="1">
    <citation type="journal article" date="2012" name="Science">
        <title>The Paleozoic origin of enzymatic lignin decomposition reconstructed from 31 fungal genomes.</title>
        <authorList>
            <person name="Floudas D."/>
            <person name="Binder M."/>
            <person name="Riley R."/>
            <person name="Barry K."/>
            <person name="Blanchette R.A."/>
            <person name="Henrissat B."/>
            <person name="Martinez A.T."/>
            <person name="Otillar R."/>
            <person name="Spatafora J.W."/>
            <person name="Yadav J.S."/>
            <person name="Aerts A."/>
            <person name="Benoit I."/>
            <person name="Boyd A."/>
            <person name="Carlson A."/>
            <person name="Copeland A."/>
            <person name="Coutinho P.M."/>
            <person name="de Vries R.P."/>
            <person name="Ferreira P."/>
            <person name="Findley K."/>
            <person name="Foster B."/>
            <person name="Gaskell J."/>
            <person name="Glotzer D."/>
            <person name="Gorecki P."/>
            <person name="Heitman J."/>
            <person name="Hesse C."/>
            <person name="Hori C."/>
            <person name="Igarashi K."/>
            <person name="Jurgens J.A."/>
            <person name="Kallen N."/>
            <person name="Kersten P."/>
            <person name="Kohler A."/>
            <person name="Kuees U."/>
            <person name="Kumar T.K.A."/>
            <person name="Kuo A."/>
            <person name="LaButti K."/>
            <person name="Larrondo L.F."/>
            <person name="Lindquist E."/>
            <person name="Ling A."/>
            <person name="Lombard V."/>
            <person name="Lucas S."/>
            <person name="Lundell T."/>
            <person name="Martin R."/>
            <person name="McLaughlin D.J."/>
            <person name="Morgenstern I."/>
            <person name="Morin E."/>
            <person name="Murat C."/>
            <person name="Nagy L.G."/>
            <person name="Nolan M."/>
            <person name="Ohm R.A."/>
            <person name="Patyshakuliyeva A."/>
            <person name="Rokas A."/>
            <person name="Ruiz-Duenas F.J."/>
            <person name="Sabat G."/>
            <person name="Salamov A."/>
            <person name="Samejima M."/>
            <person name="Schmutz J."/>
            <person name="Slot J.C."/>
            <person name="St John F."/>
            <person name="Stenlid J."/>
            <person name="Sun H."/>
            <person name="Sun S."/>
            <person name="Syed K."/>
            <person name="Tsang A."/>
            <person name="Wiebenga A."/>
            <person name="Young D."/>
            <person name="Pisabarro A."/>
            <person name="Eastwood D.C."/>
            <person name="Martin F."/>
            <person name="Cullen D."/>
            <person name="Grigoriev I.V."/>
            <person name="Hibbett D.S."/>
        </authorList>
    </citation>
    <scope>NUCLEOTIDE SEQUENCE [LARGE SCALE GENOMIC DNA]</scope>
    <source>
        <strain evidence="8 9">DJM-731 SS1</strain>
    </source>
</reference>
<evidence type="ECO:0000256" key="1">
    <source>
        <dbReference type="ARBA" id="ARBA00004141"/>
    </source>
</evidence>
<dbReference type="OMA" id="NWNAVGI"/>
<comment type="similarity">
    <text evidence="2">Belongs to the oligopeptide OPT transporter family.</text>
</comment>
<dbReference type="HOGENOM" id="CLU_010539_1_0_1"/>
<evidence type="ECO:0000256" key="3">
    <source>
        <dbReference type="ARBA" id="ARBA00022448"/>
    </source>
</evidence>
<dbReference type="RefSeq" id="XP_040632041.1">
    <property type="nucleotide sequence ID" value="XM_040776056.1"/>
</dbReference>
<keyword evidence="4 7" id="KW-0812">Transmembrane</keyword>
<dbReference type="PANTHER" id="PTHR31645:SF3">
    <property type="entry name" value="OLIGOPEPTIDE TRANSPORTER"/>
    <property type="match status" value="1"/>
</dbReference>
<feature type="transmembrane region" description="Helical" evidence="7">
    <location>
        <begin position="530"/>
        <end position="547"/>
    </location>
</feature>
<evidence type="ECO:0000256" key="5">
    <source>
        <dbReference type="ARBA" id="ARBA00022989"/>
    </source>
</evidence>
<feature type="transmembrane region" description="Helical" evidence="7">
    <location>
        <begin position="466"/>
        <end position="487"/>
    </location>
</feature>
<dbReference type="Proteomes" id="UP000030653">
    <property type="component" value="Unassembled WGS sequence"/>
</dbReference>
<feature type="transmembrane region" description="Helical" evidence="7">
    <location>
        <begin position="230"/>
        <end position="251"/>
    </location>
</feature>
<evidence type="ECO:0000256" key="2">
    <source>
        <dbReference type="ARBA" id="ARBA00008807"/>
    </source>
</evidence>
<keyword evidence="9" id="KW-1185">Reference proteome</keyword>
<keyword evidence="6 7" id="KW-0472">Membrane</keyword>
<evidence type="ECO:0000313" key="8">
    <source>
        <dbReference type="EMBL" id="EJU05147.1"/>
    </source>
</evidence>
<feature type="transmembrane region" description="Helical" evidence="7">
    <location>
        <begin position="20"/>
        <end position="38"/>
    </location>
</feature>
<evidence type="ECO:0000256" key="4">
    <source>
        <dbReference type="ARBA" id="ARBA00022692"/>
    </source>
</evidence>
<dbReference type="STRING" id="1858805.M5GE76"/>
<dbReference type="GO" id="GO:0035673">
    <property type="term" value="F:oligopeptide transmembrane transporter activity"/>
    <property type="evidence" value="ECO:0007669"/>
    <property type="project" value="InterPro"/>
</dbReference>
<protein>
    <submittedName>
        <fullName evidence="8">Oligopeptide transporter</fullName>
    </submittedName>
</protein>
<feature type="transmembrane region" description="Helical" evidence="7">
    <location>
        <begin position="377"/>
        <end position="399"/>
    </location>
</feature>
<dbReference type="PANTHER" id="PTHR31645">
    <property type="entry name" value="OLIGOPEPTIDE TRANSPORTER YGL114W-RELATED"/>
    <property type="match status" value="1"/>
</dbReference>
<dbReference type="AlphaFoldDB" id="M5GE76"/>
<feature type="transmembrane region" description="Helical" evidence="7">
    <location>
        <begin position="347"/>
        <end position="365"/>
    </location>
</feature>
<organism evidence="8 9">
    <name type="scientific">Dacryopinax primogenitus (strain DJM 731)</name>
    <name type="common">Brown rot fungus</name>
    <dbReference type="NCBI Taxonomy" id="1858805"/>
    <lineage>
        <taxon>Eukaryota</taxon>
        <taxon>Fungi</taxon>
        <taxon>Dikarya</taxon>
        <taxon>Basidiomycota</taxon>
        <taxon>Agaricomycotina</taxon>
        <taxon>Dacrymycetes</taxon>
        <taxon>Dacrymycetales</taxon>
        <taxon>Dacrymycetaceae</taxon>
        <taxon>Dacryopinax</taxon>
    </lineage>
</organism>
<keyword evidence="5 7" id="KW-1133">Transmembrane helix</keyword>
<evidence type="ECO:0000256" key="6">
    <source>
        <dbReference type="ARBA" id="ARBA00023136"/>
    </source>
</evidence>
<name>M5GE76_DACPD</name>
<dbReference type="NCBIfam" id="TIGR00728">
    <property type="entry name" value="OPT_sfam"/>
    <property type="match status" value="1"/>
</dbReference>
<comment type="subcellular location">
    <subcellularLocation>
        <location evidence="1">Membrane</location>
        <topology evidence="1">Multi-pass membrane protein</topology>
    </subcellularLocation>
</comment>
<proteinExistence type="inferred from homology"/>
<keyword evidence="3" id="KW-0813">Transport</keyword>
<feature type="transmembrane region" description="Helical" evidence="7">
    <location>
        <begin position="59"/>
        <end position="80"/>
    </location>
</feature>
<dbReference type="OrthoDB" id="77405at2759"/>
<dbReference type="GeneID" id="63691118"/>
<dbReference type="InterPro" id="IPR045035">
    <property type="entry name" value="YSL-like"/>
</dbReference>
<sequence>MVCSPFKSYALTSVYLGLKTGWTFGASLFGSILGFAILKPLSKALPEKFGGGYFGPKENVCVQSAATAAGSLGLLFTSGFPAAYQLGLLGSSPTADFGRLITFTFAVAYIGIFFTMPLRRLYILKLKLVFPSSVAAAFTIRSLHVGKNAAAVAMKKTWTLVIAFLIAITWRVISEYAPGIMWDWHWGYWFYKAGWHGIIGAENWGWIFEWTPAFIGVGLLVPLNASVSFASGAVIAWGIIGPAIVAAGVAFGTPMSPDYPGYVNYSNMILDDPVNAPSPKYWFIWPGCMCLLCASVGEIAANYKSLLASFAMMLEPIIEKIRPNKHLDINKDGALLDPVPLNEQTPFWLWGGGTVLSTIMCMIVMKYQFDQNPGITLLAIIIAFFFSLIGAECAGRVSVIPVTTLGNFSQLIFGGISKGAGQAAAVNQLNNGLTGMIALAASEQCADMLGDLKTTHLLGASPRVQLYAQMVGALVSIFLSAGMYVVFTKAYPCINELSTTTCSFPAPDVGAWRAVSIAVSAPSLPIPKTSGILSIVLGVVVLLQTFVKYKFFTPDKHHWFPNWNALGIAFILGPLCTYPMAMLFGSIVAFVWRKRAPAHFQMFGYAIAAGGIAGEGLGGIVNAVLQIAGVSGAVKGTAVGCPMNAYCG</sequence>
<feature type="transmembrane region" description="Helical" evidence="7">
    <location>
        <begin position="157"/>
        <end position="173"/>
    </location>
</feature>
<evidence type="ECO:0000313" key="9">
    <source>
        <dbReference type="Proteomes" id="UP000030653"/>
    </source>
</evidence>
<feature type="transmembrane region" description="Helical" evidence="7">
    <location>
        <begin position="100"/>
        <end position="118"/>
    </location>
</feature>
<feature type="transmembrane region" description="Helical" evidence="7">
    <location>
        <begin position="567"/>
        <end position="592"/>
    </location>
</feature>
<feature type="transmembrane region" description="Helical" evidence="7">
    <location>
        <begin position="204"/>
        <end position="223"/>
    </location>
</feature>
<dbReference type="EMBL" id="JH795856">
    <property type="protein sequence ID" value="EJU05147.1"/>
    <property type="molecule type" value="Genomic_DNA"/>
</dbReference>
<dbReference type="Pfam" id="PF03169">
    <property type="entry name" value="OPT"/>
    <property type="match status" value="1"/>
</dbReference>
<evidence type="ECO:0000256" key="7">
    <source>
        <dbReference type="SAM" id="Phobius"/>
    </source>
</evidence>